<dbReference type="Pfam" id="PF04214">
    <property type="entry name" value="DUF411"/>
    <property type="match status" value="1"/>
</dbReference>
<reference evidence="2 3" key="1">
    <citation type="submission" date="2018-09" db="EMBL/GenBank/DDBJ databases">
        <title>Marinorhizobium profundi gen. nov., sp. nov., isolated from a deep-sea sediment sample from the New Britain Trench and proposal of Marinorhizobiaceae fam. nov. in the order Rhizobiales of the class Alphaproteobacteria.</title>
        <authorList>
            <person name="Cao J."/>
        </authorList>
    </citation>
    <scope>NUCLEOTIDE SEQUENCE [LARGE SCALE GENOMIC DNA]</scope>
    <source>
        <strain evidence="2 3">WS11</strain>
    </source>
</reference>
<dbReference type="OrthoDB" id="14727at2"/>
<proteinExistence type="predicted"/>
<keyword evidence="3" id="KW-1185">Reference proteome</keyword>
<dbReference type="EMBL" id="CP032509">
    <property type="protein sequence ID" value="AZN71515.1"/>
    <property type="molecule type" value="Genomic_DNA"/>
</dbReference>
<feature type="chain" id="PRO_5018993689" evidence="1">
    <location>
        <begin position="22"/>
        <end position="153"/>
    </location>
</feature>
<protein>
    <submittedName>
        <fullName evidence="2">DUF411 domain-containing protein</fullName>
    </submittedName>
</protein>
<dbReference type="AlphaFoldDB" id="A0A3S9B3F9"/>
<organism evidence="2 3">
    <name type="scientific">Georhizobium profundi</name>
    <dbReference type="NCBI Taxonomy" id="2341112"/>
    <lineage>
        <taxon>Bacteria</taxon>
        <taxon>Pseudomonadati</taxon>
        <taxon>Pseudomonadota</taxon>
        <taxon>Alphaproteobacteria</taxon>
        <taxon>Hyphomicrobiales</taxon>
        <taxon>Rhizobiaceae</taxon>
        <taxon>Georhizobium</taxon>
    </lineage>
</organism>
<keyword evidence="1" id="KW-0732">Signal</keyword>
<feature type="signal peptide" evidence="1">
    <location>
        <begin position="1"/>
        <end position="21"/>
    </location>
</feature>
<dbReference type="KEGG" id="abaw:D5400_09765"/>
<evidence type="ECO:0000313" key="3">
    <source>
        <dbReference type="Proteomes" id="UP000268192"/>
    </source>
</evidence>
<sequence>MKPSVSLSALCLLLTAVTAEASDEVRKIEVFKTQTCACCVAWIARLEKAGFSVEAQDMQAADLIIMKQELGMPADLVSCHTGLVDGYVIEGHVPPEDIRRLLVSGERAIGLAVAGMPIGSPGMEYGSRRDAFDVELVREDGSTAVFASYDERR</sequence>
<name>A0A3S9B3F9_9HYPH</name>
<accession>A0A3S9B3F9</accession>
<evidence type="ECO:0000313" key="2">
    <source>
        <dbReference type="EMBL" id="AZN71515.1"/>
    </source>
</evidence>
<gene>
    <name evidence="2" type="ORF">D5400_09765</name>
</gene>
<dbReference type="RefSeq" id="WP_126009825.1">
    <property type="nucleotide sequence ID" value="NZ_CP032509.1"/>
</dbReference>
<evidence type="ECO:0000256" key="1">
    <source>
        <dbReference type="SAM" id="SignalP"/>
    </source>
</evidence>
<dbReference type="Proteomes" id="UP000268192">
    <property type="component" value="Chromosome"/>
</dbReference>
<dbReference type="InterPro" id="IPR007332">
    <property type="entry name" value="DUF411"/>
</dbReference>